<dbReference type="AlphaFoldDB" id="A0A380ZG52"/>
<organism evidence="7 8">
    <name type="scientific">Bartonella doshiae</name>
    <dbReference type="NCBI Taxonomy" id="33044"/>
    <lineage>
        <taxon>Bacteria</taxon>
        <taxon>Pseudomonadati</taxon>
        <taxon>Pseudomonadota</taxon>
        <taxon>Alphaproteobacteria</taxon>
        <taxon>Hyphomicrobiales</taxon>
        <taxon>Bartonellaceae</taxon>
        <taxon>Bartonella</taxon>
    </lineage>
</organism>
<dbReference type="STRING" id="33044.GCA_900005695_00981"/>
<dbReference type="InterPro" id="IPR036291">
    <property type="entry name" value="NAD(P)-bd_dom_sf"/>
</dbReference>
<dbReference type="SUPFAM" id="SSF51735">
    <property type="entry name" value="NAD(P)-binding Rossmann-fold domains"/>
    <property type="match status" value="1"/>
</dbReference>
<comment type="similarity">
    <text evidence="1 4">Belongs to the D-isomer specific 2-hydroxyacid dehydrogenase family.</text>
</comment>
<evidence type="ECO:0000259" key="5">
    <source>
        <dbReference type="Pfam" id="PF00389"/>
    </source>
</evidence>
<dbReference type="EMBL" id="UFTF01000001">
    <property type="protein sequence ID" value="SUV45155.1"/>
    <property type="molecule type" value="Genomic_DNA"/>
</dbReference>
<evidence type="ECO:0000313" key="8">
    <source>
        <dbReference type="Proteomes" id="UP000254950"/>
    </source>
</evidence>
<dbReference type="Pfam" id="PF02826">
    <property type="entry name" value="2-Hacid_dh_C"/>
    <property type="match status" value="1"/>
</dbReference>
<dbReference type="Proteomes" id="UP000254950">
    <property type="component" value="Unassembled WGS sequence"/>
</dbReference>
<feature type="domain" description="D-isomer specific 2-hydroxyacid dehydrogenase NAD-binding" evidence="6">
    <location>
        <begin position="107"/>
        <end position="294"/>
    </location>
</feature>
<dbReference type="PANTHER" id="PTHR42789">
    <property type="entry name" value="D-ISOMER SPECIFIC 2-HYDROXYACID DEHYDROGENASE FAMILY PROTEIN (AFU_ORTHOLOGUE AFUA_6G10090)"/>
    <property type="match status" value="1"/>
</dbReference>
<dbReference type="CDD" id="cd05299">
    <property type="entry name" value="CtBP_dh"/>
    <property type="match status" value="1"/>
</dbReference>
<evidence type="ECO:0000256" key="3">
    <source>
        <dbReference type="ARBA" id="ARBA00023027"/>
    </source>
</evidence>
<dbReference type="InterPro" id="IPR029753">
    <property type="entry name" value="D-isomer_DH_CS"/>
</dbReference>
<dbReference type="InterPro" id="IPR050857">
    <property type="entry name" value="D-2-hydroxyacid_DH"/>
</dbReference>
<sequence length="330" mass="38033">MKIAITDRITEISEFEKPLTDLGAEFYFFNTLNEEDFPTEILEDIDALLIWHAKITEKTAKKLRKCKIAVRFGIGYDQVDYKALRKHGVEFANNPSYCIDEVADTALTMILEGCRQVSRHNDLAKKYDKTWQENNFKTFRLKHKTIGLIGLGKIGKATLERLRPFGCKVIVYDPYIDEGLAKSLNFKLLEDIDYLLEESDVVSLHCPLTKKTTGMINSAFLKKMKKNGILVNTARGKILSDFDCLEKHLRENPEFHVLLDVLPMEPPRSHPLIKAWRDNANWLSSRLVINPHNAYFSESSHIDMRKDIVSTVISCLYKKKMKNLVVSYDK</sequence>
<feature type="domain" description="D-isomer specific 2-hydroxyacid dehydrogenase catalytic" evidence="5">
    <location>
        <begin position="14"/>
        <end position="325"/>
    </location>
</feature>
<evidence type="ECO:0000256" key="4">
    <source>
        <dbReference type="RuleBase" id="RU003719"/>
    </source>
</evidence>
<dbReference type="OrthoDB" id="9793626at2"/>
<dbReference type="EC" id="1.1.1.95" evidence="7"/>
<name>A0A380ZG52_BARDO</name>
<evidence type="ECO:0000313" key="7">
    <source>
        <dbReference type="EMBL" id="SUV45155.1"/>
    </source>
</evidence>
<evidence type="ECO:0000259" key="6">
    <source>
        <dbReference type="Pfam" id="PF02826"/>
    </source>
</evidence>
<protein>
    <submittedName>
        <fullName evidence="7">D-3-phosphoglycerate dehydrogenase</fullName>
        <ecNumber evidence="7">1.1.1.95</ecNumber>
    </submittedName>
</protein>
<dbReference type="GO" id="GO:0003714">
    <property type="term" value="F:transcription corepressor activity"/>
    <property type="evidence" value="ECO:0007669"/>
    <property type="project" value="InterPro"/>
</dbReference>
<dbReference type="RefSeq" id="WP_004855783.1">
    <property type="nucleotide sequence ID" value="NZ_CACVBH010000003.1"/>
</dbReference>
<dbReference type="GO" id="GO:0051287">
    <property type="term" value="F:NAD binding"/>
    <property type="evidence" value="ECO:0007669"/>
    <property type="project" value="InterPro"/>
</dbReference>
<gene>
    <name evidence="7" type="primary">serA_1</name>
    <name evidence="7" type="ORF">NCTC12862_00875</name>
</gene>
<keyword evidence="3" id="KW-0520">NAD</keyword>
<evidence type="ECO:0000256" key="1">
    <source>
        <dbReference type="ARBA" id="ARBA00005854"/>
    </source>
</evidence>
<keyword evidence="2 4" id="KW-0560">Oxidoreductase</keyword>
<dbReference type="InterPro" id="IPR006140">
    <property type="entry name" value="D-isomer_DH_NAD-bd"/>
</dbReference>
<dbReference type="GO" id="GO:0004617">
    <property type="term" value="F:phosphoglycerate dehydrogenase activity"/>
    <property type="evidence" value="ECO:0007669"/>
    <property type="project" value="UniProtKB-EC"/>
</dbReference>
<dbReference type="SUPFAM" id="SSF52283">
    <property type="entry name" value="Formate/glycerate dehydrogenase catalytic domain-like"/>
    <property type="match status" value="1"/>
</dbReference>
<dbReference type="InterPro" id="IPR043322">
    <property type="entry name" value="CtBP"/>
</dbReference>
<reference evidence="7 8" key="1">
    <citation type="submission" date="2018-06" db="EMBL/GenBank/DDBJ databases">
        <authorList>
            <consortium name="Pathogen Informatics"/>
            <person name="Doyle S."/>
        </authorList>
    </citation>
    <scope>NUCLEOTIDE SEQUENCE [LARGE SCALE GENOMIC DNA]</scope>
    <source>
        <strain evidence="7 8">NCTC12862</strain>
    </source>
</reference>
<dbReference type="Gene3D" id="3.40.50.720">
    <property type="entry name" value="NAD(P)-binding Rossmann-like Domain"/>
    <property type="match status" value="2"/>
</dbReference>
<proteinExistence type="inferred from homology"/>
<dbReference type="PROSITE" id="PS00670">
    <property type="entry name" value="D_2_HYDROXYACID_DH_2"/>
    <property type="match status" value="1"/>
</dbReference>
<accession>A0A380ZG52</accession>
<evidence type="ECO:0000256" key="2">
    <source>
        <dbReference type="ARBA" id="ARBA00023002"/>
    </source>
</evidence>
<dbReference type="Pfam" id="PF00389">
    <property type="entry name" value="2-Hacid_dh"/>
    <property type="match status" value="1"/>
</dbReference>
<dbReference type="PANTHER" id="PTHR42789:SF1">
    <property type="entry name" value="D-ISOMER SPECIFIC 2-HYDROXYACID DEHYDROGENASE FAMILY PROTEIN (AFU_ORTHOLOGUE AFUA_6G10090)"/>
    <property type="match status" value="1"/>
</dbReference>
<dbReference type="InterPro" id="IPR006139">
    <property type="entry name" value="D-isomer_2_OHA_DH_cat_dom"/>
</dbReference>